<dbReference type="HOGENOM" id="CLU_1817578_0_0_1"/>
<organism evidence="3">
    <name type="scientific">Caenorhabditis remanei</name>
    <name type="common">Caenorhabditis vulgaris</name>
    <dbReference type="NCBI Taxonomy" id="31234"/>
    <lineage>
        <taxon>Eukaryota</taxon>
        <taxon>Metazoa</taxon>
        <taxon>Ecdysozoa</taxon>
        <taxon>Nematoda</taxon>
        <taxon>Chromadorea</taxon>
        <taxon>Rhabditida</taxon>
        <taxon>Rhabditina</taxon>
        <taxon>Rhabditomorpha</taxon>
        <taxon>Rhabditoidea</taxon>
        <taxon>Rhabditidae</taxon>
        <taxon>Peloderinae</taxon>
        <taxon>Caenorhabditis</taxon>
    </lineage>
</organism>
<evidence type="ECO:0000256" key="1">
    <source>
        <dbReference type="SAM" id="MobiDB-lite"/>
    </source>
</evidence>
<dbReference type="EMBL" id="DS268410">
    <property type="protein sequence ID" value="EFP00138.1"/>
    <property type="molecule type" value="Genomic_DNA"/>
</dbReference>
<sequence length="142" mass="16412">MAREQFEEVESNMRARGTNSHSKESKKFSPQMMTDLVEKLNQVSEKLDKLDNTIQHFRPMKHKLGAHPEAPPTKREAICVFCSGNHQATHCTDYASSDARWARTGVLSICKHCGRRGHQPESCYKRGRKCNHTETKKYFLKY</sequence>
<protein>
    <submittedName>
        <fullName evidence="2">Uncharacterized protein</fullName>
    </submittedName>
</protein>
<dbReference type="AlphaFoldDB" id="E3LKL0"/>
<feature type="region of interest" description="Disordered" evidence="1">
    <location>
        <begin position="1"/>
        <end position="31"/>
    </location>
</feature>
<proteinExistence type="predicted"/>
<accession>E3LKL0</accession>
<evidence type="ECO:0000313" key="2">
    <source>
        <dbReference type="EMBL" id="EFP00138.1"/>
    </source>
</evidence>
<evidence type="ECO:0000313" key="3">
    <source>
        <dbReference type="Proteomes" id="UP000008281"/>
    </source>
</evidence>
<dbReference type="Proteomes" id="UP000008281">
    <property type="component" value="Unassembled WGS sequence"/>
</dbReference>
<keyword evidence="3" id="KW-1185">Reference proteome</keyword>
<name>E3LKL0_CAERE</name>
<gene>
    <name evidence="2" type="ORF">CRE_18966</name>
</gene>
<reference evidence="2" key="1">
    <citation type="submission" date="2007-07" db="EMBL/GenBank/DDBJ databases">
        <title>PCAP assembly of the Caenorhabditis remanei genome.</title>
        <authorList>
            <consortium name="The Caenorhabditis remanei Sequencing Consortium"/>
            <person name="Wilson R.K."/>
        </authorList>
    </citation>
    <scope>NUCLEOTIDE SEQUENCE [LARGE SCALE GENOMIC DNA]</scope>
    <source>
        <strain evidence="2">PB4641</strain>
    </source>
</reference>
<dbReference type="InParanoid" id="E3LKL0"/>
<dbReference type="eggNOG" id="ENOG502TJ8U">
    <property type="taxonomic scope" value="Eukaryota"/>
</dbReference>